<reference evidence="1 2" key="1">
    <citation type="submission" date="2023-09" db="EMBL/GenBank/DDBJ databases">
        <authorList>
            <person name="Rey-Velasco X."/>
        </authorList>
    </citation>
    <scope>NUCLEOTIDE SEQUENCE [LARGE SCALE GENOMIC DNA]</scope>
    <source>
        <strain evidence="1 2">F363</strain>
    </source>
</reference>
<dbReference type="InterPro" id="IPR029044">
    <property type="entry name" value="Nucleotide-diphossugar_trans"/>
</dbReference>
<gene>
    <name evidence="1" type="ORF">RM553_00480</name>
</gene>
<accession>A0ABU3C4T4</accession>
<dbReference type="Gene3D" id="3.90.550.10">
    <property type="entry name" value="Spore Coat Polysaccharide Biosynthesis Protein SpsA, Chain A"/>
    <property type="match status" value="1"/>
</dbReference>
<evidence type="ECO:0000313" key="1">
    <source>
        <dbReference type="EMBL" id="MDT0641293.1"/>
    </source>
</evidence>
<organism evidence="1 2">
    <name type="scientific">Autumnicola tepida</name>
    <dbReference type="NCBI Taxonomy" id="3075595"/>
    <lineage>
        <taxon>Bacteria</taxon>
        <taxon>Pseudomonadati</taxon>
        <taxon>Bacteroidota</taxon>
        <taxon>Flavobacteriia</taxon>
        <taxon>Flavobacteriales</taxon>
        <taxon>Flavobacteriaceae</taxon>
        <taxon>Autumnicola</taxon>
    </lineage>
</organism>
<dbReference type="EMBL" id="JAVRHQ010000001">
    <property type="protein sequence ID" value="MDT0641293.1"/>
    <property type="molecule type" value="Genomic_DNA"/>
</dbReference>
<protein>
    <submittedName>
        <fullName evidence="1">TIGR04282 family arsenosugar biosynthesis glycosyltransferase</fullName>
    </submittedName>
</protein>
<dbReference type="SUPFAM" id="SSF53448">
    <property type="entry name" value="Nucleotide-diphospho-sugar transferases"/>
    <property type="match status" value="1"/>
</dbReference>
<dbReference type="PANTHER" id="PTHR36529">
    <property type="entry name" value="SLL1095 PROTEIN"/>
    <property type="match status" value="1"/>
</dbReference>
<dbReference type="NCBIfam" id="TIGR04282">
    <property type="entry name" value="glyco_like_cofC"/>
    <property type="match status" value="1"/>
</dbReference>
<proteinExistence type="predicted"/>
<dbReference type="Proteomes" id="UP001262889">
    <property type="component" value="Unassembled WGS sequence"/>
</dbReference>
<name>A0ABU3C4T4_9FLAO</name>
<evidence type="ECO:0000313" key="2">
    <source>
        <dbReference type="Proteomes" id="UP001262889"/>
    </source>
</evidence>
<dbReference type="Pfam" id="PF09837">
    <property type="entry name" value="DUF2064"/>
    <property type="match status" value="1"/>
</dbReference>
<keyword evidence="2" id="KW-1185">Reference proteome</keyword>
<dbReference type="PANTHER" id="PTHR36529:SF1">
    <property type="entry name" value="GLYCOSYLTRANSFERASE"/>
    <property type="match status" value="1"/>
</dbReference>
<dbReference type="RefSeq" id="WP_311532925.1">
    <property type="nucleotide sequence ID" value="NZ_JAVRHQ010000001.1"/>
</dbReference>
<dbReference type="InterPro" id="IPR018641">
    <property type="entry name" value="Trfase_1_rSAM/seldom-assoc"/>
</dbReference>
<comment type="caution">
    <text evidence="1">The sequence shown here is derived from an EMBL/GenBank/DDBJ whole genome shotgun (WGS) entry which is preliminary data.</text>
</comment>
<sequence length="207" mass="24067">MQENQQKNLLLIFTRNPELGKVKTRLAKDTGEQAALDIYKFLLEHTVSITKNLPVKKRVFYSEEISHHDVWEKQVFEKKLQQGKSLGERMQNAFREGFKDGFRKVIIIGSDLYDLEQQDLEQAFKKLEENDVVVGPAEDGGYYLLGMKSLNSDLFRNKMWGSNSVLQSTLEDLKNYQIKLLEERNDVDVLSDIIDHPAFQKFLNQPK</sequence>